<dbReference type="OrthoDB" id="10423726at2759"/>
<evidence type="ECO:0000313" key="3">
    <source>
        <dbReference type="Proteomes" id="UP000054097"/>
    </source>
</evidence>
<reference evidence="2 3" key="1">
    <citation type="submission" date="2014-04" db="EMBL/GenBank/DDBJ databases">
        <authorList>
            <consortium name="DOE Joint Genome Institute"/>
            <person name="Kuo A."/>
            <person name="Zuccaro A."/>
            <person name="Kohler A."/>
            <person name="Nagy L.G."/>
            <person name="Floudas D."/>
            <person name="Copeland A."/>
            <person name="Barry K.W."/>
            <person name="Cichocki N."/>
            <person name="Veneault-Fourrey C."/>
            <person name="LaButti K."/>
            <person name="Lindquist E.A."/>
            <person name="Lipzen A."/>
            <person name="Lundell T."/>
            <person name="Morin E."/>
            <person name="Murat C."/>
            <person name="Sun H."/>
            <person name="Tunlid A."/>
            <person name="Henrissat B."/>
            <person name="Grigoriev I.V."/>
            <person name="Hibbett D.S."/>
            <person name="Martin F."/>
            <person name="Nordberg H.P."/>
            <person name="Cantor M.N."/>
            <person name="Hua S.X."/>
        </authorList>
    </citation>
    <scope>NUCLEOTIDE SEQUENCE [LARGE SCALE GENOMIC DNA]</scope>
    <source>
        <strain evidence="2 3">MAFF 305830</strain>
    </source>
</reference>
<feature type="compositionally biased region" description="Acidic residues" evidence="1">
    <location>
        <begin position="463"/>
        <end position="477"/>
    </location>
</feature>
<accession>A0A0C3ARZ3</accession>
<feature type="region of interest" description="Disordered" evidence="1">
    <location>
        <begin position="262"/>
        <end position="289"/>
    </location>
</feature>
<organism evidence="2 3">
    <name type="scientific">Serendipita vermifera MAFF 305830</name>
    <dbReference type="NCBI Taxonomy" id="933852"/>
    <lineage>
        <taxon>Eukaryota</taxon>
        <taxon>Fungi</taxon>
        <taxon>Dikarya</taxon>
        <taxon>Basidiomycota</taxon>
        <taxon>Agaricomycotina</taxon>
        <taxon>Agaricomycetes</taxon>
        <taxon>Sebacinales</taxon>
        <taxon>Serendipitaceae</taxon>
        <taxon>Serendipita</taxon>
    </lineage>
</organism>
<feature type="region of interest" description="Disordered" evidence="1">
    <location>
        <begin position="446"/>
        <end position="477"/>
    </location>
</feature>
<gene>
    <name evidence="2" type="ORF">M408DRAFT_28371</name>
</gene>
<evidence type="ECO:0000313" key="2">
    <source>
        <dbReference type="EMBL" id="KIM22824.1"/>
    </source>
</evidence>
<protein>
    <submittedName>
        <fullName evidence="2">Uncharacterized protein</fullName>
    </submittedName>
</protein>
<evidence type="ECO:0000256" key="1">
    <source>
        <dbReference type="SAM" id="MobiDB-lite"/>
    </source>
</evidence>
<keyword evidence="3" id="KW-1185">Reference proteome</keyword>
<reference evidence="3" key="2">
    <citation type="submission" date="2015-01" db="EMBL/GenBank/DDBJ databases">
        <title>Evolutionary Origins and Diversification of the Mycorrhizal Mutualists.</title>
        <authorList>
            <consortium name="DOE Joint Genome Institute"/>
            <consortium name="Mycorrhizal Genomics Consortium"/>
            <person name="Kohler A."/>
            <person name="Kuo A."/>
            <person name="Nagy L.G."/>
            <person name="Floudas D."/>
            <person name="Copeland A."/>
            <person name="Barry K.W."/>
            <person name="Cichocki N."/>
            <person name="Veneault-Fourrey C."/>
            <person name="LaButti K."/>
            <person name="Lindquist E.A."/>
            <person name="Lipzen A."/>
            <person name="Lundell T."/>
            <person name="Morin E."/>
            <person name="Murat C."/>
            <person name="Riley R."/>
            <person name="Ohm R."/>
            <person name="Sun H."/>
            <person name="Tunlid A."/>
            <person name="Henrissat B."/>
            <person name="Grigoriev I.V."/>
            <person name="Hibbett D.S."/>
            <person name="Martin F."/>
        </authorList>
    </citation>
    <scope>NUCLEOTIDE SEQUENCE [LARGE SCALE GENOMIC DNA]</scope>
    <source>
        <strain evidence="3">MAFF 305830</strain>
    </source>
</reference>
<sequence>MPPKRGIKRQRSEGLSELASVVSMKTKAPAPKASLNPAAGPSKSKFTVFNDDPDEEQPHPPKKLRLDAPRLSLKSTNILNDVEISPIRIVPPPPTTTAPSLKNHSAFATLTHSQKEHTTPPQNNGSQRTRAMLLSPPTLPHNTNQGLSPTAFLTSRNQALTDNGPLKFLQPSLKSPFRPVYKQASRDTANTRLVPTIRRPSEGTALRRMIVSNENEMHRRPSDSSAYTRKPRALSFTKKITTPTHSKLNRYPSLLDALQQSVPRTPPNRFPVKSPSVIPSSDAGKIPPIPHMSMQVDTPTRDAEQLVADMSQFSLAPIADDIMSSPQKEPAASPKGDANSMVVDEVEMDYQPLVTQSSPGIEIPSVQDDSWCLPAMSHSSPIKSIVASSSDPLDMFHPVRFPPTGRRPRMSFQAEKAINRYVAPVDTVASPTKHVLRHPKVYGRRGGRKSVRFAKESGGIAKEEDETDSSEDEILLK</sequence>
<dbReference type="HOGENOM" id="CLU_572617_0_0_1"/>
<feature type="compositionally biased region" description="Basic and acidic residues" evidence="1">
    <location>
        <begin position="56"/>
        <end position="68"/>
    </location>
</feature>
<name>A0A0C3ARZ3_SERVB</name>
<dbReference type="AlphaFoldDB" id="A0A0C3ARZ3"/>
<feature type="region of interest" description="Disordered" evidence="1">
    <location>
        <begin position="1"/>
        <end position="71"/>
    </location>
</feature>
<dbReference type="Proteomes" id="UP000054097">
    <property type="component" value="Unassembled WGS sequence"/>
</dbReference>
<proteinExistence type="predicted"/>
<dbReference type="EMBL" id="KN824347">
    <property type="protein sequence ID" value="KIM22824.1"/>
    <property type="molecule type" value="Genomic_DNA"/>
</dbReference>